<keyword evidence="7" id="KW-0902">Two-component regulatory system</keyword>
<evidence type="ECO:0000256" key="4">
    <source>
        <dbReference type="ARBA" id="ARBA00022692"/>
    </source>
</evidence>
<dbReference type="PANTHER" id="PTHR24421">
    <property type="entry name" value="NITRATE/NITRITE SENSOR PROTEIN NARX-RELATED"/>
    <property type="match status" value="1"/>
</dbReference>
<evidence type="ECO:0000259" key="10">
    <source>
        <dbReference type="PROSITE" id="PS50109"/>
    </source>
</evidence>
<dbReference type="GO" id="GO:0000155">
    <property type="term" value="F:phosphorelay sensor kinase activity"/>
    <property type="evidence" value="ECO:0007669"/>
    <property type="project" value="InterPro"/>
</dbReference>
<dbReference type="InterPro" id="IPR017171">
    <property type="entry name" value="Sig_transdc_His_kinase_MctS"/>
</dbReference>
<dbReference type="Gene3D" id="3.30.450.20">
    <property type="entry name" value="PAS domain"/>
    <property type="match status" value="1"/>
</dbReference>
<comment type="subcellular location">
    <subcellularLocation>
        <location evidence="1">Cell membrane</location>
        <topology evidence="1">Multi-pass membrane protein</topology>
    </subcellularLocation>
</comment>
<dbReference type="InterPro" id="IPR036890">
    <property type="entry name" value="HATPase_C_sf"/>
</dbReference>
<proteinExistence type="predicted"/>
<evidence type="ECO:0000256" key="1">
    <source>
        <dbReference type="ARBA" id="ARBA00004651"/>
    </source>
</evidence>
<feature type="domain" description="Histidine kinase" evidence="10">
    <location>
        <begin position="252"/>
        <end position="448"/>
    </location>
</feature>
<dbReference type="PANTHER" id="PTHR24421:SF59">
    <property type="entry name" value="OXYGEN SENSOR HISTIDINE KINASE NREB"/>
    <property type="match status" value="1"/>
</dbReference>
<dbReference type="Pfam" id="PF02518">
    <property type="entry name" value="HATPase_c"/>
    <property type="match status" value="1"/>
</dbReference>
<dbReference type="Pfam" id="PF07730">
    <property type="entry name" value="HisKA_3"/>
    <property type="match status" value="1"/>
</dbReference>
<sequence length="455" mass="49201">MRLRQKIIVLAVLPLVAAVLAIAALVTLQSRELARLEAELLEESMLAAKRTELRHYVELAQTSIERIDRSGLDDALAREEVKRILSSMSFGDDGYFFAYDRDGTNLVHPRQPELVGSNLWSVRDASGVPVIQSLLATAQQGGGYLRYNWNKPSTGHPADKLSYVVELKRWGWMYGTGIYLDDVAAGAQRIKEQTSANITATMLGLAAVAVIAALAVFGGGMALNVSEHRIADQQLKQLTQRLVSSQEEERARVSRELHDGLSQLLVSTKFRFELAQERLQAGRGNAAEAIDAGLAGLSEVIHEIRRISHDLRPSLLDELGLPAALEQLADDFGHRTGIAVRAAIGPLPPLAAGSATTSLFRVAQEALTNVERHAHATHVDLTLDRDGDSLRLAIRDDGLGLAATGRLNKGIGLRNMRERVEHHGGSLAVDQGDEVGGTLLVARLPMAAASKEGAT</sequence>
<dbReference type="Pfam" id="PF17200">
    <property type="entry name" value="sCache_2"/>
    <property type="match status" value="1"/>
</dbReference>
<dbReference type="RefSeq" id="WP_203388571.1">
    <property type="nucleotide sequence ID" value="NZ_CP064781.1"/>
</dbReference>
<dbReference type="SMART" id="SM01049">
    <property type="entry name" value="Cache_2"/>
    <property type="match status" value="1"/>
</dbReference>
<organism evidence="11 12">
    <name type="scientific">Azospira restricta</name>
    <dbReference type="NCBI Taxonomy" id="404405"/>
    <lineage>
        <taxon>Bacteria</taxon>
        <taxon>Pseudomonadati</taxon>
        <taxon>Pseudomonadota</taxon>
        <taxon>Betaproteobacteria</taxon>
        <taxon>Rhodocyclales</taxon>
        <taxon>Rhodocyclaceae</taxon>
        <taxon>Azospira</taxon>
    </lineage>
</organism>
<feature type="transmembrane region" description="Helical" evidence="9">
    <location>
        <begin position="198"/>
        <end position="223"/>
    </location>
</feature>
<evidence type="ECO:0000256" key="6">
    <source>
        <dbReference type="ARBA" id="ARBA00022989"/>
    </source>
</evidence>
<keyword evidence="5" id="KW-0418">Kinase</keyword>
<dbReference type="Gene3D" id="3.30.565.10">
    <property type="entry name" value="Histidine kinase-like ATPase, C-terminal domain"/>
    <property type="match status" value="1"/>
</dbReference>
<dbReference type="KEGG" id="ares:IWH25_06815"/>
<dbReference type="AlphaFoldDB" id="A0A974Y569"/>
<dbReference type="InterPro" id="IPR003594">
    <property type="entry name" value="HATPase_dom"/>
</dbReference>
<dbReference type="InterPro" id="IPR005467">
    <property type="entry name" value="His_kinase_dom"/>
</dbReference>
<evidence type="ECO:0000256" key="8">
    <source>
        <dbReference type="ARBA" id="ARBA00023136"/>
    </source>
</evidence>
<dbReference type="Proteomes" id="UP000663444">
    <property type="component" value="Chromosome"/>
</dbReference>
<dbReference type="SUPFAM" id="SSF55874">
    <property type="entry name" value="ATPase domain of HSP90 chaperone/DNA topoisomerase II/histidine kinase"/>
    <property type="match status" value="1"/>
</dbReference>
<keyword evidence="4 9" id="KW-0812">Transmembrane</keyword>
<keyword evidence="8 9" id="KW-0472">Membrane</keyword>
<evidence type="ECO:0000256" key="7">
    <source>
        <dbReference type="ARBA" id="ARBA00023012"/>
    </source>
</evidence>
<name>A0A974Y569_9RHOO</name>
<dbReference type="PIRSF" id="PIRSF037314">
    <property type="entry name" value="STHK_MctS"/>
    <property type="match status" value="1"/>
</dbReference>
<evidence type="ECO:0000256" key="5">
    <source>
        <dbReference type="ARBA" id="ARBA00022777"/>
    </source>
</evidence>
<evidence type="ECO:0000256" key="9">
    <source>
        <dbReference type="SAM" id="Phobius"/>
    </source>
</evidence>
<keyword evidence="6 9" id="KW-1133">Transmembrane helix</keyword>
<dbReference type="Gene3D" id="1.20.5.1930">
    <property type="match status" value="1"/>
</dbReference>
<gene>
    <name evidence="11" type="ORF">IWH25_06815</name>
</gene>
<dbReference type="PROSITE" id="PS50109">
    <property type="entry name" value="HIS_KIN"/>
    <property type="match status" value="1"/>
</dbReference>
<dbReference type="GO" id="GO:0005886">
    <property type="term" value="C:plasma membrane"/>
    <property type="evidence" value="ECO:0007669"/>
    <property type="project" value="UniProtKB-SubCell"/>
</dbReference>
<keyword evidence="3" id="KW-0808">Transferase</keyword>
<dbReference type="InterPro" id="IPR033480">
    <property type="entry name" value="sCache_2"/>
</dbReference>
<dbReference type="InterPro" id="IPR050482">
    <property type="entry name" value="Sensor_HK_TwoCompSys"/>
</dbReference>
<evidence type="ECO:0000256" key="3">
    <source>
        <dbReference type="ARBA" id="ARBA00022679"/>
    </source>
</evidence>
<accession>A0A974Y569</accession>
<dbReference type="InterPro" id="IPR011712">
    <property type="entry name" value="Sig_transdc_His_kin_sub3_dim/P"/>
</dbReference>
<dbReference type="CDD" id="cd16917">
    <property type="entry name" value="HATPase_UhpB-NarQ-NarX-like"/>
    <property type="match status" value="1"/>
</dbReference>
<dbReference type="EMBL" id="CP064781">
    <property type="protein sequence ID" value="QRJ65046.1"/>
    <property type="molecule type" value="Genomic_DNA"/>
</dbReference>
<keyword evidence="12" id="KW-1185">Reference proteome</keyword>
<protein>
    <submittedName>
        <fullName evidence="11">Cache domain-containing protein</fullName>
    </submittedName>
</protein>
<reference evidence="11" key="1">
    <citation type="submission" date="2020-11" db="EMBL/GenBank/DDBJ databases">
        <title>Azospira restricta DSM 18626 genome sequence.</title>
        <authorList>
            <person name="Moe W.M."/>
        </authorList>
    </citation>
    <scope>NUCLEOTIDE SEQUENCE</scope>
    <source>
        <strain evidence="11">DSM 18626</strain>
    </source>
</reference>
<keyword evidence="2" id="KW-1003">Cell membrane</keyword>
<evidence type="ECO:0000256" key="2">
    <source>
        <dbReference type="ARBA" id="ARBA00022475"/>
    </source>
</evidence>
<evidence type="ECO:0000313" key="12">
    <source>
        <dbReference type="Proteomes" id="UP000663444"/>
    </source>
</evidence>
<dbReference type="SMART" id="SM00387">
    <property type="entry name" value="HATPase_c"/>
    <property type="match status" value="1"/>
</dbReference>
<evidence type="ECO:0000313" key="11">
    <source>
        <dbReference type="EMBL" id="QRJ65046.1"/>
    </source>
</evidence>
<dbReference type="GO" id="GO:0046983">
    <property type="term" value="F:protein dimerization activity"/>
    <property type="evidence" value="ECO:0007669"/>
    <property type="project" value="InterPro"/>
</dbReference>